<dbReference type="PROSITE" id="PS50143">
    <property type="entry name" value="BIR_REPEAT_2"/>
    <property type="match status" value="1"/>
</dbReference>
<proteinExistence type="predicted"/>
<dbReference type="Pfam" id="PF00653">
    <property type="entry name" value="BIR"/>
    <property type="match status" value="1"/>
</dbReference>
<accession>A0A820DB74</accession>
<keyword evidence="1" id="KW-0479">Metal-binding</keyword>
<dbReference type="PANTHER" id="PTHR46771">
    <property type="entry name" value="DETERIN"/>
    <property type="match status" value="1"/>
</dbReference>
<dbReference type="Gene3D" id="1.10.1170.10">
    <property type="entry name" value="Inhibitor Of Apoptosis Protein (2mihbC-IAP-1), Chain A"/>
    <property type="match status" value="2"/>
</dbReference>
<gene>
    <name evidence="3" type="ORF">JBS370_LOCUS37741</name>
</gene>
<dbReference type="GO" id="GO:0046872">
    <property type="term" value="F:metal ion binding"/>
    <property type="evidence" value="ECO:0007669"/>
    <property type="project" value="UniProtKB-KW"/>
</dbReference>
<evidence type="ECO:0000313" key="4">
    <source>
        <dbReference type="Proteomes" id="UP000663836"/>
    </source>
</evidence>
<protein>
    <submittedName>
        <fullName evidence="3">Uncharacterized protein</fullName>
    </submittedName>
</protein>
<evidence type="ECO:0000256" key="1">
    <source>
        <dbReference type="ARBA" id="ARBA00022723"/>
    </source>
</evidence>
<sequence length="155" mass="17917">MKTGGFRYTGVGDTARCDSCNLEVSGWIQNMNLFNVHLERNPNCTFVRFVQSKTTLMLNHEKNSAKQMKAEYNIDRWNRQSKLFELDILKQVRQQTFSNWPHETMPTEEQMIIGGFFHCNAGDQPSSVLIVNEISTDNIDHQATVLNNNSQVRFE</sequence>
<name>A0A820DB74_9BILA</name>
<comment type="caution">
    <text evidence="3">The sequence shown here is derived from an EMBL/GenBank/DDBJ whole genome shotgun (WGS) entry which is preliminary data.</text>
</comment>
<reference evidence="3" key="1">
    <citation type="submission" date="2021-02" db="EMBL/GenBank/DDBJ databases">
        <authorList>
            <person name="Nowell W R."/>
        </authorList>
    </citation>
    <scope>NUCLEOTIDE SEQUENCE</scope>
</reference>
<evidence type="ECO:0000256" key="2">
    <source>
        <dbReference type="ARBA" id="ARBA00022833"/>
    </source>
</evidence>
<keyword evidence="2" id="KW-0862">Zinc</keyword>
<dbReference type="InterPro" id="IPR051190">
    <property type="entry name" value="Baculoviral_IAP"/>
</dbReference>
<dbReference type="SUPFAM" id="SSF57924">
    <property type="entry name" value="Inhibitor of apoptosis (IAP) repeat"/>
    <property type="match status" value="2"/>
</dbReference>
<organism evidence="3 4">
    <name type="scientific">Rotaria sordida</name>
    <dbReference type="NCBI Taxonomy" id="392033"/>
    <lineage>
        <taxon>Eukaryota</taxon>
        <taxon>Metazoa</taxon>
        <taxon>Spiralia</taxon>
        <taxon>Gnathifera</taxon>
        <taxon>Rotifera</taxon>
        <taxon>Eurotatoria</taxon>
        <taxon>Bdelloidea</taxon>
        <taxon>Philodinida</taxon>
        <taxon>Philodinidae</taxon>
        <taxon>Rotaria</taxon>
    </lineage>
</organism>
<dbReference type="AlphaFoldDB" id="A0A820DB74"/>
<dbReference type="PANTHER" id="PTHR46771:SF5">
    <property type="entry name" value="DETERIN"/>
    <property type="match status" value="1"/>
</dbReference>
<dbReference type="InterPro" id="IPR001370">
    <property type="entry name" value="BIR_rpt"/>
</dbReference>
<dbReference type="EMBL" id="CAJOBD010018247">
    <property type="protein sequence ID" value="CAF4227835.1"/>
    <property type="molecule type" value="Genomic_DNA"/>
</dbReference>
<evidence type="ECO:0000313" key="3">
    <source>
        <dbReference type="EMBL" id="CAF4227835.1"/>
    </source>
</evidence>
<dbReference type="Proteomes" id="UP000663836">
    <property type="component" value="Unassembled WGS sequence"/>
</dbReference>